<evidence type="ECO:0000256" key="1">
    <source>
        <dbReference type="ARBA" id="ARBA00004127"/>
    </source>
</evidence>
<dbReference type="PANTHER" id="PTHR46140">
    <property type="entry name" value="VACUOLAR TRANSPORTER CHAPERONE 1-RELATED"/>
    <property type="match status" value="1"/>
</dbReference>
<dbReference type="InterPro" id="IPR003807">
    <property type="entry name" value="DUF202"/>
</dbReference>
<comment type="subcellular location">
    <subcellularLocation>
        <location evidence="1">Endomembrane system</location>
        <topology evidence="1">Multi-pass membrane protein</topology>
    </subcellularLocation>
</comment>
<reference evidence="7 8" key="1">
    <citation type="journal article" name="Sci. Rep.">
        <title>Genome-scale phylogenetic analyses confirm Olpidium as the closest living zoosporic fungus to the non-flagellated, terrestrial fungi.</title>
        <authorList>
            <person name="Chang Y."/>
            <person name="Rochon D."/>
            <person name="Sekimoto S."/>
            <person name="Wang Y."/>
            <person name="Chovatia M."/>
            <person name="Sandor L."/>
            <person name="Salamov A."/>
            <person name="Grigoriev I.V."/>
            <person name="Stajich J.E."/>
            <person name="Spatafora J.W."/>
        </authorList>
    </citation>
    <scope>NUCLEOTIDE SEQUENCE [LARGE SCALE GENOMIC DNA]</scope>
    <source>
        <strain evidence="7">S191</strain>
    </source>
</reference>
<dbReference type="Proteomes" id="UP000673691">
    <property type="component" value="Unassembled WGS sequence"/>
</dbReference>
<accession>A0A8H8A051</accession>
<protein>
    <recommendedName>
        <fullName evidence="6">DUF202 domain-containing protein</fullName>
    </recommendedName>
</protein>
<dbReference type="Pfam" id="PF02656">
    <property type="entry name" value="DUF202"/>
    <property type="match status" value="1"/>
</dbReference>
<evidence type="ECO:0000313" key="7">
    <source>
        <dbReference type="EMBL" id="KAG5462510.1"/>
    </source>
</evidence>
<name>A0A8H8A051_9FUNG</name>
<evidence type="ECO:0000256" key="2">
    <source>
        <dbReference type="ARBA" id="ARBA00022692"/>
    </source>
</evidence>
<keyword evidence="4 5" id="KW-0472">Membrane</keyword>
<dbReference type="InterPro" id="IPR051572">
    <property type="entry name" value="VTC_Complex_Subunit"/>
</dbReference>
<feature type="domain" description="DUF202" evidence="6">
    <location>
        <begin position="21"/>
        <end position="55"/>
    </location>
</feature>
<dbReference type="OrthoDB" id="2243669at2759"/>
<sequence>MLFRTKTKTKPVAVAVRVEPKVFLANERTFLSWMHTAILLALLSTTILGASFLAAPNPHTSTLGDDGPRQARRGVVFLPVRLLAGRGHKKLERRAMAVRPDLVRPAFPLLPLFPRTRQTPAKKFGGGVEKGEQRPAKLQATRATFLG</sequence>
<dbReference type="EMBL" id="JAEFCI010002038">
    <property type="protein sequence ID" value="KAG5462510.1"/>
    <property type="molecule type" value="Genomic_DNA"/>
</dbReference>
<organism evidence="7 8">
    <name type="scientific">Olpidium bornovanus</name>
    <dbReference type="NCBI Taxonomy" id="278681"/>
    <lineage>
        <taxon>Eukaryota</taxon>
        <taxon>Fungi</taxon>
        <taxon>Fungi incertae sedis</taxon>
        <taxon>Olpidiomycota</taxon>
        <taxon>Olpidiomycotina</taxon>
        <taxon>Olpidiomycetes</taxon>
        <taxon>Olpidiales</taxon>
        <taxon>Olpidiaceae</taxon>
        <taxon>Olpidium</taxon>
    </lineage>
</organism>
<keyword evidence="2 5" id="KW-0812">Transmembrane</keyword>
<feature type="transmembrane region" description="Helical" evidence="5">
    <location>
        <begin position="30"/>
        <end position="53"/>
    </location>
</feature>
<proteinExistence type="predicted"/>
<keyword evidence="3 5" id="KW-1133">Transmembrane helix</keyword>
<dbReference type="PANTHER" id="PTHR46140:SF1">
    <property type="entry name" value="VACUOLAR TRANSPORTER CHAPERONE COMPLEX SUBUNIT 4-RELATED"/>
    <property type="match status" value="1"/>
</dbReference>
<gene>
    <name evidence="7" type="ORF">BJ554DRAFT_4858</name>
</gene>
<keyword evidence="8" id="KW-1185">Reference proteome</keyword>
<evidence type="ECO:0000259" key="6">
    <source>
        <dbReference type="Pfam" id="PF02656"/>
    </source>
</evidence>
<evidence type="ECO:0000313" key="8">
    <source>
        <dbReference type="Proteomes" id="UP000673691"/>
    </source>
</evidence>
<dbReference type="AlphaFoldDB" id="A0A8H8A051"/>
<dbReference type="GO" id="GO:0012505">
    <property type="term" value="C:endomembrane system"/>
    <property type="evidence" value="ECO:0007669"/>
    <property type="project" value="UniProtKB-SubCell"/>
</dbReference>
<comment type="caution">
    <text evidence="7">The sequence shown here is derived from an EMBL/GenBank/DDBJ whole genome shotgun (WGS) entry which is preliminary data.</text>
</comment>
<evidence type="ECO:0000256" key="3">
    <source>
        <dbReference type="ARBA" id="ARBA00022989"/>
    </source>
</evidence>
<evidence type="ECO:0000256" key="5">
    <source>
        <dbReference type="SAM" id="Phobius"/>
    </source>
</evidence>
<evidence type="ECO:0000256" key="4">
    <source>
        <dbReference type="ARBA" id="ARBA00023136"/>
    </source>
</evidence>